<protein>
    <submittedName>
        <fullName evidence="1">DUF1493 family protein</fullName>
    </submittedName>
</protein>
<accession>A0A7V7RHI4</accession>
<evidence type="ECO:0000313" key="1">
    <source>
        <dbReference type="EMBL" id="NYV43201.1"/>
    </source>
</evidence>
<evidence type="ECO:0000313" key="2">
    <source>
        <dbReference type="Proteomes" id="UP000548673"/>
    </source>
</evidence>
<dbReference type="KEGG" id="csj:CSK29544_03089"/>
<dbReference type="AlphaFoldDB" id="A0A7V7RHI4"/>
<dbReference type="RefSeq" id="WP_007900139.1">
    <property type="nucleotide sequence ID" value="NZ_CP011047.1"/>
</dbReference>
<dbReference type="Proteomes" id="UP000548673">
    <property type="component" value="Unassembled WGS sequence"/>
</dbReference>
<dbReference type="Pfam" id="PF07377">
    <property type="entry name" value="DUF1493"/>
    <property type="match status" value="1"/>
</dbReference>
<gene>
    <name evidence="1" type="ORF">HRR37_12675</name>
</gene>
<proteinExistence type="predicted"/>
<name>A0A7V7RHI4_CROSK</name>
<reference evidence="1 2" key="1">
    <citation type="submission" date="2020-05" db="EMBL/GenBank/DDBJ databases">
        <title>The draft genome of Cronobacter sakazakii strain 145005.</title>
        <authorList>
            <person name="Yang J."/>
            <person name="Liu L."/>
            <person name="Feng Y."/>
            <person name="Zong Z."/>
        </authorList>
    </citation>
    <scope>NUCLEOTIDE SEQUENCE [LARGE SCALE GENOMIC DNA]</scope>
    <source>
        <strain evidence="1 2">145005</strain>
    </source>
</reference>
<dbReference type="GeneID" id="56730596"/>
<sequence length="104" mass="12523">MQNIEKEIIEFINQDYNPKKYFLFCPKHPVTRDTRIRDDLNLVFEDNEALLQTYFRRWHVEPGGFEILDYFHPDYFGSKEPDPHKPLTVAMLVESAKAGRWLYE</sequence>
<comment type="caution">
    <text evidence="1">The sequence shown here is derived from an EMBL/GenBank/DDBJ whole genome shotgun (WGS) entry which is preliminary data.</text>
</comment>
<organism evidence="1 2">
    <name type="scientific">Cronobacter sakazakii</name>
    <name type="common">Enterobacter sakazakii</name>
    <dbReference type="NCBI Taxonomy" id="28141"/>
    <lineage>
        <taxon>Bacteria</taxon>
        <taxon>Pseudomonadati</taxon>
        <taxon>Pseudomonadota</taxon>
        <taxon>Gammaproteobacteria</taxon>
        <taxon>Enterobacterales</taxon>
        <taxon>Enterobacteriaceae</taxon>
        <taxon>Cronobacter</taxon>
    </lineage>
</organism>
<dbReference type="EMBL" id="JABTXY010000024">
    <property type="protein sequence ID" value="NYV43201.1"/>
    <property type="molecule type" value="Genomic_DNA"/>
</dbReference>
<dbReference type="InterPro" id="IPR010862">
    <property type="entry name" value="DUF1493"/>
</dbReference>